<dbReference type="PROSITE" id="PS00108">
    <property type="entry name" value="PROTEIN_KINASE_ST"/>
    <property type="match status" value="1"/>
</dbReference>
<keyword evidence="9 15" id="KW-0547">Nucleotide-binding</keyword>
<dbReference type="InterPro" id="IPR050528">
    <property type="entry name" value="L-type_Lectin-RKs"/>
</dbReference>
<evidence type="ECO:0000256" key="15">
    <source>
        <dbReference type="PROSITE-ProRule" id="PRU10141"/>
    </source>
</evidence>
<evidence type="ECO:0000256" key="13">
    <source>
        <dbReference type="ARBA" id="ARBA00023136"/>
    </source>
</evidence>
<feature type="transmembrane region" description="Helical" evidence="16">
    <location>
        <begin position="6"/>
        <end position="23"/>
    </location>
</feature>
<evidence type="ECO:0000256" key="6">
    <source>
        <dbReference type="ARBA" id="ARBA00022692"/>
    </source>
</evidence>
<dbReference type="InterPro" id="IPR017441">
    <property type="entry name" value="Protein_kinase_ATP_BS"/>
</dbReference>
<comment type="subcellular location">
    <subcellularLocation>
        <location evidence="1">Membrane</location>
        <topology evidence="1">Single-pass type I membrane protein</topology>
    </subcellularLocation>
</comment>
<dbReference type="GO" id="GO:0030246">
    <property type="term" value="F:carbohydrate binding"/>
    <property type="evidence" value="ECO:0007669"/>
    <property type="project" value="UniProtKB-KW"/>
</dbReference>
<evidence type="ECO:0000256" key="5">
    <source>
        <dbReference type="ARBA" id="ARBA00022679"/>
    </source>
</evidence>
<keyword evidence="12 16" id="KW-1133">Transmembrane helix</keyword>
<dbReference type="SMART" id="SM00220">
    <property type="entry name" value="S_TKc"/>
    <property type="match status" value="1"/>
</dbReference>
<dbReference type="FunFam" id="1.10.510.10:FF:000444">
    <property type="entry name" value="probable L-type lectin-domain containing receptor kinase S.5"/>
    <property type="match status" value="1"/>
</dbReference>
<sequence length="715" mass="80133">MLNICIIFFIFFFIFYFLCTFSFSSCGFSIMKVQVLRLIGFLILHSMATITAKTQTLKTISHQFGPFDSSYYNTFAVMKPATISNDALQVTPDSIGNYSLNHRSGRIFFNQTFKLWDGDKKVASFNTSFLINVFRVNNSVPGEGVAFLIAPDTAIPPNSSGEYLGLTNSSTDGLPSNHLVAIELDTLKQDFDPDDNHIGLNINSIRSNKTVSLSKFNIQIAPNGTKFYVVWIEYYNRSLQVYMAEQAQPSSPTPSKPVVPVLNTDIDLSTFVKQYSYFGFSGSTGDHVQLNCVLKWNLTVEILPGQNKRNWFKIGLAIGVPLLLIFLLGIAGLSYYSYKKWKARSDPNILGALKSLPGTPREFKFRDLKRATNNFDDKHKLGQGGFGVVFKGLLQKENLEIAVKKFSRDIKGKDDFLAELTIINRLRHKHLVPLLGWCHKNGMLLLVYDYMPNGSLDAHIFCGPEKTTLNWNLRYKIISGVASALHYLHNEYDQKVVHRDLKASNIMLDSNFNARLGDFGLARAIENEKTSYAELEGVPGTMGYIAPECFHTAKATRESDVYGFGAVLLEVVCGQRPWTKIGEFQLLVDWVWWLHRERRILEAVDERLGNDYIVEEAERLLLLGLACSHPNASERPKTQAILQILSGSMAVPHVPPFKPAFIWASMPGPDSFSISSSLTNTADITPVSSGWTPHYINRDVHGGEFSDASSLCDKN</sequence>
<dbReference type="PANTHER" id="PTHR27007">
    <property type="match status" value="1"/>
</dbReference>
<evidence type="ECO:0000256" key="10">
    <source>
        <dbReference type="ARBA" id="ARBA00022777"/>
    </source>
</evidence>
<dbReference type="InterPro" id="IPR013320">
    <property type="entry name" value="ConA-like_dom_sf"/>
</dbReference>
<evidence type="ECO:0000256" key="3">
    <source>
        <dbReference type="ARBA" id="ARBA00010217"/>
    </source>
</evidence>
<protein>
    <recommendedName>
        <fullName evidence="17">Protein kinase domain-containing protein</fullName>
    </recommendedName>
</protein>
<keyword evidence="11 15" id="KW-0067">ATP-binding</keyword>
<keyword evidence="14" id="KW-0675">Receptor</keyword>
<evidence type="ECO:0000256" key="11">
    <source>
        <dbReference type="ARBA" id="ARBA00022840"/>
    </source>
</evidence>
<evidence type="ECO:0000313" key="19">
    <source>
        <dbReference type="Proteomes" id="UP000593572"/>
    </source>
</evidence>
<feature type="binding site" evidence="15">
    <location>
        <position position="405"/>
    </location>
    <ligand>
        <name>ATP</name>
        <dbReference type="ChEBI" id="CHEBI:30616"/>
    </ligand>
</feature>
<evidence type="ECO:0000256" key="7">
    <source>
        <dbReference type="ARBA" id="ARBA00022729"/>
    </source>
</evidence>
<evidence type="ECO:0000256" key="16">
    <source>
        <dbReference type="SAM" id="Phobius"/>
    </source>
</evidence>
<evidence type="ECO:0000256" key="14">
    <source>
        <dbReference type="ARBA" id="ARBA00023170"/>
    </source>
</evidence>
<dbReference type="Gene3D" id="3.30.200.20">
    <property type="entry name" value="Phosphorylase Kinase, domain 1"/>
    <property type="match status" value="1"/>
</dbReference>
<dbReference type="AlphaFoldDB" id="A0A7J8L719"/>
<keyword evidence="6 16" id="KW-0812">Transmembrane</keyword>
<keyword evidence="5" id="KW-0808">Transferase</keyword>
<dbReference type="InterPro" id="IPR000719">
    <property type="entry name" value="Prot_kinase_dom"/>
</dbReference>
<name>A0A7J8L719_9ROSI</name>
<dbReference type="Proteomes" id="UP000593572">
    <property type="component" value="Unassembled WGS sequence"/>
</dbReference>
<dbReference type="InterPro" id="IPR001245">
    <property type="entry name" value="Ser-Thr/Tyr_kinase_cat_dom"/>
</dbReference>
<dbReference type="Pfam" id="PF07714">
    <property type="entry name" value="PK_Tyr_Ser-Thr"/>
    <property type="match status" value="1"/>
</dbReference>
<evidence type="ECO:0000256" key="1">
    <source>
        <dbReference type="ARBA" id="ARBA00004479"/>
    </source>
</evidence>
<dbReference type="Gene3D" id="2.60.120.200">
    <property type="match status" value="1"/>
</dbReference>
<dbReference type="GO" id="GO:0004672">
    <property type="term" value="F:protein kinase activity"/>
    <property type="evidence" value="ECO:0007669"/>
    <property type="project" value="InterPro"/>
</dbReference>
<dbReference type="SUPFAM" id="SSF49899">
    <property type="entry name" value="Concanavalin A-like lectins/glucanases"/>
    <property type="match status" value="1"/>
</dbReference>
<dbReference type="Pfam" id="PF00139">
    <property type="entry name" value="Lectin_legB"/>
    <property type="match status" value="1"/>
</dbReference>
<dbReference type="FunFam" id="3.30.200.20:FF:000320">
    <property type="entry name" value="probable L-type lectin-domain containing receptor kinase S.5"/>
    <property type="match status" value="1"/>
</dbReference>
<keyword evidence="4" id="KW-0723">Serine/threonine-protein kinase</keyword>
<comment type="caution">
    <text evidence="18">The sequence shown here is derived from an EMBL/GenBank/DDBJ whole genome shotgun (WGS) entry which is preliminary data.</text>
</comment>
<dbReference type="PROSITE" id="PS00107">
    <property type="entry name" value="PROTEIN_KINASE_ATP"/>
    <property type="match status" value="1"/>
</dbReference>
<dbReference type="InterPro" id="IPR011009">
    <property type="entry name" value="Kinase-like_dom_sf"/>
</dbReference>
<keyword evidence="19" id="KW-1185">Reference proteome</keyword>
<comment type="similarity">
    <text evidence="2">In the N-terminal section; belongs to the leguminous lectin family.</text>
</comment>
<feature type="transmembrane region" description="Helical" evidence="16">
    <location>
        <begin position="311"/>
        <end position="336"/>
    </location>
</feature>
<dbReference type="EMBL" id="JABEZX010000001">
    <property type="protein sequence ID" value="MBA0548240.1"/>
    <property type="molecule type" value="Genomic_DNA"/>
</dbReference>
<evidence type="ECO:0000256" key="4">
    <source>
        <dbReference type="ARBA" id="ARBA00022527"/>
    </source>
</evidence>
<dbReference type="GO" id="GO:0005524">
    <property type="term" value="F:ATP binding"/>
    <property type="evidence" value="ECO:0007669"/>
    <property type="project" value="UniProtKB-UniRule"/>
</dbReference>
<keyword evidence="7" id="KW-0732">Signal</keyword>
<dbReference type="CDD" id="cd14066">
    <property type="entry name" value="STKc_IRAK"/>
    <property type="match status" value="1"/>
</dbReference>
<organism evidence="18 19">
    <name type="scientific">Gossypium lobatum</name>
    <dbReference type="NCBI Taxonomy" id="34289"/>
    <lineage>
        <taxon>Eukaryota</taxon>
        <taxon>Viridiplantae</taxon>
        <taxon>Streptophyta</taxon>
        <taxon>Embryophyta</taxon>
        <taxon>Tracheophyta</taxon>
        <taxon>Spermatophyta</taxon>
        <taxon>Magnoliopsida</taxon>
        <taxon>eudicotyledons</taxon>
        <taxon>Gunneridae</taxon>
        <taxon>Pentapetalae</taxon>
        <taxon>rosids</taxon>
        <taxon>malvids</taxon>
        <taxon>Malvales</taxon>
        <taxon>Malvaceae</taxon>
        <taxon>Malvoideae</taxon>
        <taxon>Gossypium</taxon>
    </lineage>
</organism>
<evidence type="ECO:0000256" key="8">
    <source>
        <dbReference type="ARBA" id="ARBA00022734"/>
    </source>
</evidence>
<dbReference type="GO" id="GO:0016020">
    <property type="term" value="C:membrane"/>
    <property type="evidence" value="ECO:0007669"/>
    <property type="project" value="UniProtKB-SubCell"/>
</dbReference>
<evidence type="ECO:0000256" key="12">
    <source>
        <dbReference type="ARBA" id="ARBA00022989"/>
    </source>
</evidence>
<keyword evidence="13 16" id="KW-0472">Membrane</keyword>
<accession>A0A7J8L719</accession>
<dbReference type="InterPro" id="IPR008271">
    <property type="entry name" value="Ser/Thr_kinase_AS"/>
</dbReference>
<evidence type="ECO:0000256" key="2">
    <source>
        <dbReference type="ARBA" id="ARBA00008536"/>
    </source>
</evidence>
<dbReference type="InterPro" id="IPR001220">
    <property type="entry name" value="Legume_lectin_dom"/>
</dbReference>
<evidence type="ECO:0000259" key="17">
    <source>
        <dbReference type="PROSITE" id="PS50011"/>
    </source>
</evidence>
<feature type="domain" description="Protein kinase" evidence="17">
    <location>
        <begin position="375"/>
        <end position="654"/>
    </location>
</feature>
<dbReference type="Gene3D" id="1.10.510.10">
    <property type="entry name" value="Transferase(Phosphotransferase) domain 1"/>
    <property type="match status" value="1"/>
</dbReference>
<dbReference type="SUPFAM" id="SSF56112">
    <property type="entry name" value="Protein kinase-like (PK-like)"/>
    <property type="match status" value="1"/>
</dbReference>
<dbReference type="PROSITE" id="PS50011">
    <property type="entry name" value="PROTEIN_KINASE_DOM"/>
    <property type="match status" value="1"/>
</dbReference>
<gene>
    <name evidence="18" type="ORF">Golob_019349</name>
</gene>
<keyword evidence="10" id="KW-0418">Kinase</keyword>
<evidence type="ECO:0000313" key="18">
    <source>
        <dbReference type="EMBL" id="MBA0548240.1"/>
    </source>
</evidence>
<keyword evidence="8" id="KW-0430">Lectin</keyword>
<proteinExistence type="inferred from homology"/>
<reference evidence="18 19" key="1">
    <citation type="journal article" date="2019" name="Genome Biol. Evol.">
        <title>Insights into the evolution of the New World diploid cottons (Gossypium, subgenus Houzingenia) based on genome sequencing.</title>
        <authorList>
            <person name="Grover C.E."/>
            <person name="Arick M.A. 2nd"/>
            <person name="Thrash A."/>
            <person name="Conover J.L."/>
            <person name="Sanders W.S."/>
            <person name="Peterson D.G."/>
            <person name="Frelichowski J.E."/>
            <person name="Scheffler J.A."/>
            <person name="Scheffler B.E."/>
            <person name="Wendel J.F."/>
        </authorList>
    </citation>
    <scope>NUCLEOTIDE SEQUENCE [LARGE SCALE GENOMIC DNA]</scope>
    <source>
        <strain evidence="18">157</strain>
        <tissue evidence="18">Leaf</tissue>
    </source>
</reference>
<evidence type="ECO:0000256" key="9">
    <source>
        <dbReference type="ARBA" id="ARBA00022741"/>
    </source>
</evidence>
<dbReference type="CDD" id="cd06899">
    <property type="entry name" value="lectin_legume_LecRK_Arcelin_ConA"/>
    <property type="match status" value="1"/>
</dbReference>
<comment type="similarity">
    <text evidence="3">In the C-terminal section; belongs to the protein kinase superfamily. Ser/Thr protein kinase family.</text>
</comment>